<gene>
    <name evidence="2" type="ORF">COCCADRAFT_94599</name>
</gene>
<feature type="region of interest" description="Disordered" evidence="1">
    <location>
        <begin position="1"/>
        <end position="23"/>
    </location>
</feature>
<evidence type="ECO:0000313" key="2">
    <source>
        <dbReference type="EMBL" id="EUC33982.1"/>
    </source>
</evidence>
<accession>W6Y2M4</accession>
<name>W6Y2M4_COCC2</name>
<keyword evidence="3" id="KW-1185">Reference proteome</keyword>
<dbReference type="RefSeq" id="XP_007711688.1">
    <property type="nucleotide sequence ID" value="XM_007713498.1"/>
</dbReference>
<dbReference type="HOGENOM" id="CLU_2855766_0_0_1"/>
<proteinExistence type="predicted"/>
<evidence type="ECO:0000256" key="1">
    <source>
        <dbReference type="SAM" id="MobiDB-lite"/>
    </source>
</evidence>
<dbReference type="GeneID" id="19153782"/>
<feature type="non-terminal residue" evidence="2">
    <location>
        <position position="1"/>
    </location>
</feature>
<protein>
    <submittedName>
        <fullName evidence="2">Uncharacterized protein</fullName>
    </submittedName>
</protein>
<organism evidence="2 3">
    <name type="scientific">Cochliobolus carbonum (strain 26-R-13)</name>
    <name type="common">Maize leaf spot fungus</name>
    <name type="synonym">Bipolaris zeicola</name>
    <dbReference type="NCBI Taxonomy" id="930089"/>
    <lineage>
        <taxon>Eukaryota</taxon>
        <taxon>Fungi</taxon>
        <taxon>Dikarya</taxon>
        <taxon>Ascomycota</taxon>
        <taxon>Pezizomycotina</taxon>
        <taxon>Dothideomycetes</taxon>
        <taxon>Pleosporomycetidae</taxon>
        <taxon>Pleosporales</taxon>
        <taxon>Pleosporineae</taxon>
        <taxon>Pleosporaceae</taxon>
        <taxon>Bipolaris</taxon>
    </lineage>
</organism>
<evidence type="ECO:0000313" key="3">
    <source>
        <dbReference type="Proteomes" id="UP000053841"/>
    </source>
</evidence>
<reference evidence="2 3" key="1">
    <citation type="journal article" date="2013" name="PLoS Genet.">
        <title>Comparative genome structure, secondary metabolite, and effector coding capacity across Cochliobolus pathogens.</title>
        <authorList>
            <person name="Condon B.J."/>
            <person name="Leng Y."/>
            <person name="Wu D."/>
            <person name="Bushley K.E."/>
            <person name="Ohm R.A."/>
            <person name="Otillar R."/>
            <person name="Martin J."/>
            <person name="Schackwitz W."/>
            <person name="Grimwood J."/>
            <person name="MohdZainudin N."/>
            <person name="Xue C."/>
            <person name="Wang R."/>
            <person name="Manning V.A."/>
            <person name="Dhillon B."/>
            <person name="Tu Z.J."/>
            <person name="Steffenson B.J."/>
            <person name="Salamov A."/>
            <person name="Sun H."/>
            <person name="Lowry S."/>
            <person name="LaButti K."/>
            <person name="Han J."/>
            <person name="Copeland A."/>
            <person name="Lindquist E."/>
            <person name="Barry K."/>
            <person name="Schmutz J."/>
            <person name="Baker S.E."/>
            <person name="Ciuffetti L.M."/>
            <person name="Grigoriev I.V."/>
            <person name="Zhong S."/>
            <person name="Turgeon B.G."/>
        </authorList>
    </citation>
    <scope>NUCLEOTIDE SEQUENCE [LARGE SCALE GENOMIC DNA]</scope>
    <source>
        <strain evidence="2 3">26-R-13</strain>
    </source>
</reference>
<dbReference type="EMBL" id="KI964599">
    <property type="protein sequence ID" value="EUC33982.1"/>
    <property type="molecule type" value="Genomic_DNA"/>
</dbReference>
<dbReference type="KEGG" id="bze:COCCADRAFT_94599"/>
<dbReference type="AlphaFoldDB" id="W6Y2M4"/>
<sequence length="65" mass="7396">LAHHHLPTHPHSPDSTQTTRKDASHYYHHTTLSLRSFGNRGITSVTLSKAWPQEHEALLALFVYP</sequence>
<dbReference type="Proteomes" id="UP000053841">
    <property type="component" value="Unassembled WGS sequence"/>
</dbReference>